<keyword evidence="1" id="KW-0812">Transmembrane</keyword>
<evidence type="ECO:0000313" key="3">
    <source>
        <dbReference type="EMBL" id="KAG2376837.1"/>
    </source>
</evidence>
<feature type="signal peptide" evidence="2">
    <location>
        <begin position="1"/>
        <end position="32"/>
    </location>
</feature>
<reference evidence="3 4" key="1">
    <citation type="submission" date="2020-05" db="EMBL/GenBank/DDBJ databases">
        <title>Vigna angularis (adzuki bean) Var. LongXiaoDou No. 4 denovo assembly.</title>
        <authorList>
            <person name="Xiang H."/>
        </authorList>
    </citation>
    <scope>NUCLEOTIDE SEQUENCE [LARGE SCALE GENOMIC DNA]</scope>
    <source>
        <tissue evidence="3">Leaf</tissue>
    </source>
</reference>
<feature type="transmembrane region" description="Helical" evidence="1">
    <location>
        <begin position="57"/>
        <end position="84"/>
    </location>
</feature>
<keyword evidence="2" id="KW-0732">Signal</keyword>
<evidence type="ECO:0000256" key="1">
    <source>
        <dbReference type="SAM" id="Phobius"/>
    </source>
</evidence>
<keyword evidence="1" id="KW-0472">Membrane</keyword>
<dbReference type="Proteomes" id="UP000743370">
    <property type="component" value="Unassembled WGS sequence"/>
</dbReference>
<comment type="caution">
    <text evidence="3">The sequence shown here is derived from an EMBL/GenBank/DDBJ whole genome shotgun (WGS) entry which is preliminary data.</text>
</comment>
<name>A0A8T0JNM2_PHAAN</name>
<dbReference type="EMBL" id="JABFOF010000010">
    <property type="protein sequence ID" value="KAG2376837.1"/>
    <property type="molecule type" value="Genomic_DNA"/>
</dbReference>
<proteinExistence type="predicted"/>
<sequence length="101" mass="11682">MMHEEASCTMHGGTLFLHFWLVQFVGVNWVSRCRDCDFLVHIWVGISSLQVRDFDSVLARWSVLMVVTAAWWPEGLVVACFVLWQWRWLGFHGGGTRVLSL</sequence>
<dbReference type="AlphaFoldDB" id="A0A8T0JNM2"/>
<feature type="chain" id="PRO_5035769325" description="Transmembrane protein" evidence="2">
    <location>
        <begin position="33"/>
        <end position="101"/>
    </location>
</feature>
<organism evidence="3 4">
    <name type="scientific">Phaseolus angularis</name>
    <name type="common">Azuki bean</name>
    <name type="synonym">Vigna angularis</name>
    <dbReference type="NCBI Taxonomy" id="3914"/>
    <lineage>
        <taxon>Eukaryota</taxon>
        <taxon>Viridiplantae</taxon>
        <taxon>Streptophyta</taxon>
        <taxon>Embryophyta</taxon>
        <taxon>Tracheophyta</taxon>
        <taxon>Spermatophyta</taxon>
        <taxon>Magnoliopsida</taxon>
        <taxon>eudicotyledons</taxon>
        <taxon>Gunneridae</taxon>
        <taxon>Pentapetalae</taxon>
        <taxon>rosids</taxon>
        <taxon>fabids</taxon>
        <taxon>Fabales</taxon>
        <taxon>Fabaceae</taxon>
        <taxon>Papilionoideae</taxon>
        <taxon>50 kb inversion clade</taxon>
        <taxon>NPAAA clade</taxon>
        <taxon>indigoferoid/millettioid clade</taxon>
        <taxon>Phaseoleae</taxon>
        <taxon>Vigna</taxon>
    </lineage>
</organism>
<accession>A0A8T0JNM2</accession>
<evidence type="ECO:0008006" key="5">
    <source>
        <dbReference type="Google" id="ProtNLM"/>
    </source>
</evidence>
<evidence type="ECO:0000313" key="4">
    <source>
        <dbReference type="Proteomes" id="UP000743370"/>
    </source>
</evidence>
<protein>
    <recommendedName>
        <fullName evidence="5">Transmembrane protein</fullName>
    </recommendedName>
</protein>
<evidence type="ECO:0000256" key="2">
    <source>
        <dbReference type="SAM" id="SignalP"/>
    </source>
</evidence>
<gene>
    <name evidence="3" type="ORF">HKW66_Vig0174100</name>
</gene>
<keyword evidence="1" id="KW-1133">Transmembrane helix</keyword>